<feature type="signal peptide" evidence="1">
    <location>
        <begin position="1"/>
        <end position="25"/>
    </location>
</feature>
<keyword evidence="3" id="KW-1185">Reference proteome</keyword>
<evidence type="ECO:0000256" key="1">
    <source>
        <dbReference type="SAM" id="SignalP"/>
    </source>
</evidence>
<dbReference type="Proteomes" id="UP000538670">
    <property type="component" value="Unassembled WGS sequence"/>
</dbReference>
<feature type="chain" id="PRO_5031531836" evidence="1">
    <location>
        <begin position="26"/>
        <end position="335"/>
    </location>
</feature>
<gene>
    <name evidence="2" type="ORF">GGR48_000195</name>
</gene>
<proteinExistence type="predicted"/>
<name>A0A7W6A733_9SPHN</name>
<dbReference type="EMBL" id="JACIDH010000001">
    <property type="protein sequence ID" value="MBB3877792.1"/>
    <property type="molecule type" value="Genomic_DNA"/>
</dbReference>
<evidence type="ECO:0000313" key="2">
    <source>
        <dbReference type="EMBL" id="MBB3877792.1"/>
    </source>
</evidence>
<dbReference type="RefSeq" id="WP_183949950.1">
    <property type="nucleotide sequence ID" value="NZ_JACIDH010000001.1"/>
</dbReference>
<protein>
    <submittedName>
        <fullName evidence="2">Uncharacterized protein</fullName>
    </submittedName>
</protein>
<organism evidence="2 3">
    <name type="scientific">Sphingomonas pseudosanguinis</name>
    <dbReference type="NCBI Taxonomy" id="413712"/>
    <lineage>
        <taxon>Bacteria</taxon>
        <taxon>Pseudomonadati</taxon>
        <taxon>Pseudomonadota</taxon>
        <taxon>Alphaproteobacteria</taxon>
        <taxon>Sphingomonadales</taxon>
        <taxon>Sphingomonadaceae</taxon>
        <taxon>Sphingomonas</taxon>
    </lineage>
</organism>
<evidence type="ECO:0000313" key="3">
    <source>
        <dbReference type="Proteomes" id="UP000538670"/>
    </source>
</evidence>
<comment type="caution">
    <text evidence="2">The sequence shown here is derived from an EMBL/GenBank/DDBJ whole genome shotgun (WGS) entry which is preliminary data.</text>
</comment>
<accession>A0A7W6A733</accession>
<sequence length="335" mass="36253">MFTRMLGSLIAVIAFITIYSVAAEAACFADPIATADVGRWTSGQLSTSRPATLSTLAGMRCDVAHLANDTETRIVATIRSANSFELRRAGVDARIRYIASSDRDNAHRITQGGSIEYTNAILQKLSVRTNGKAIAIPIRFLGFQGTGLPAGTYSDELTIEWHWRTCEDVEASTSVCRAHSDGTAITTLKLSMEVEARPPVVTMAVKTVFGDRGGTSSQVPSAPYRIMTVTVVNPDVVPIDADSILLNVPVDQIMMVSDQIEGIKAIEVLRGAEDGMHVSYRGLRDPSDDVECTLDGKDWTLQPTDPSQVRFVRIRVRGTLQPSKTVVVALVGEAR</sequence>
<dbReference type="AlphaFoldDB" id="A0A7W6A733"/>
<keyword evidence="1" id="KW-0732">Signal</keyword>
<reference evidence="2 3" key="1">
    <citation type="submission" date="2020-08" db="EMBL/GenBank/DDBJ databases">
        <title>Genomic Encyclopedia of Type Strains, Phase IV (KMG-IV): sequencing the most valuable type-strain genomes for metagenomic binning, comparative biology and taxonomic classification.</title>
        <authorList>
            <person name="Goeker M."/>
        </authorList>
    </citation>
    <scope>NUCLEOTIDE SEQUENCE [LARGE SCALE GENOMIC DNA]</scope>
    <source>
        <strain evidence="2 3">DSM 19512</strain>
    </source>
</reference>